<dbReference type="AlphaFoldDB" id="A0A4D6MQN7"/>
<reference evidence="1 2" key="1">
    <citation type="submission" date="2019-04" db="EMBL/GenBank/DDBJ databases">
        <title>An improved genome assembly and genetic linkage map for asparagus bean, Vigna unguiculata ssp. sesquipedialis.</title>
        <authorList>
            <person name="Xia Q."/>
            <person name="Zhang R."/>
            <person name="Dong Y."/>
        </authorList>
    </citation>
    <scope>NUCLEOTIDE SEQUENCE [LARGE SCALE GENOMIC DNA]</scope>
    <source>
        <tissue evidence="1">Leaf</tissue>
    </source>
</reference>
<name>A0A4D6MQN7_VIGUN</name>
<dbReference type="Proteomes" id="UP000501690">
    <property type="component" value="Linkage Group LG8"/>
</dbReference>
<evidence type="ECO:0000313" key="2">
    <source>
        <dbReference type="Proteomes" id="UP000501690"/>
    </source>
</evidence>
<protein>
    <submittedName>
        <fullName evidence="1">Uncharacterized protein</fullName>
    </submittedName>
</protein>
<accession>A0A4D6MQN7</accession>
<keyword evidence="2" id="KW-1185">Reference proteome</keyword>
<sequence length="102" mass="11167">MALSKSQSRLLDQSSTSHIHHLPLWKIPAPDIPPLAVSKPHTSHQTPSLKSTALNKTEDRILTEGNLTNYVVFGEPPGGRLPRIAGRLPRIANIPPRDSPDL</sequence>
<dbReference type="EMBL" id="CP039352">
    <property type="protein sequence ID" value="QCE03816.1"/>
    <property type="molecule type" value="Genomic_DNA"/>
</dbReference>
<gene>
    <name evidence="1" type="ORF">DEO72_LG8g1843</name>
</gene>
<evidence type="ECO:0000313" key="1">
    <source>
        <dbReference type="EMBL" id="QCE03816.1"/>
    </source>
</evidence>
<organism evidence="1 2">
    <name type="scientific">Vigna unguiculata</name>
    <name type="common">Cowpea</name>
    <dbReference type="NCBI Taxonomy" id="3917"/>
    <lineage>
        <taxon>Eukaryota</taxon>
        <taxon>Viridiplantae</taxon>
        <taxon>Streptophyta</taxon>
        <taxon>Embryophyta</taxon>
        <taxon>Tracheophyta</taxon>
        <taxon>Spermatophyta</taxon>
        <taxon>Magnoliopsida</taxon>
        <taxon>eudicotyledons</taxon>
        <taxon>Gunneridae</taxon>
        <taxon>Pentapetalae</taxon>
        <taxon>rosids</taxon>
        <taxon>fabids</taxon>
        <taxon>Fabales</taxon>
        <taxon>Fabaceae</taxon>
        <taxon>Papilionoideae</taxon>
        <taxon>50 kb inversion clade</taxon>
        <taxon>NPAAA clade</taxon>
        <taxon>indigoferoid/millettioid clade</taxon>
        <taxon>Phaseoleae</taxon>
        <taxon>Vigna</taxon>
    </lineage>
</organism>
<proteinExistence type="predicted"/>